<dbReference type="InterPro" id="IPR058163">
    <property type="entry name" value="LysR-type_TF_proteobact-type"/>
</dbReference>
<evidence type="ECO:0000256" key="4">
    <source>
        <dbReference type="ARBA" id="ARBA00023163"/>
    </source>
</evidence>
<dbReference type="Gene3D" id="3.40.190.290">
    <property type="match status" value="1"/>
</dbReference>
<protein>
    <submittedName>
        <fullName evidence="6">Transcriptional regulator, LysR family</fullName>
    </submittedName>
</protein>
<keyword evidence="4" id="KW-0804">Transcription</keyword>
<comment type="similarity">
    <text evidence="1">Belongs to the LysR transcriptional regulatory family.</text>
</comment>
<accession>A0A3B0X1C2</accession>
<keyword evidence="2" id="KW-0805">Transcription regulation</keyword>
<name>A0A3B0X1C2_9ZZZZ</name>
<dbReference type="GO" id="GO:0006351">
    <property type="term" value="P:DNA-templated transcription"/>
    <property type="evidence" value="ECO:0007669"/>
    <property type="project" value="TreeGrafter"/>
</dbReference>
<dbReference type="AlphaFoldDB" id="A0A3B0X1C2"/>
<evidence type="ECO:0000256" key="2">
    <source>
        <dbReference type="ARBA" id="ARBA00023015"/>
    </source>
</evidence>
<evidence type="ECO:0000256" key="3">
    <source>
        <dbReference type="ARBA" id="ARBA00023125"/>
    </source>
</evidence>
<organism evidence="6">
    <name type="scientific">hydrothermal vent metagenome</name>
    <dbReference type="NCBI Taxonomy" id="652676"/>
    <lineage>
        <taxon>unclassified sequences</taxon>
        <taxon>metagenomes</taxon>
        <taxon>ecological metagenomes</taxon>
    </lineage>
</organism>
<dbReference type="PANTHER" id="PTHR30537:SF3">
    <property type="entry name" value="TRANSCRIPTIONAL REGULATORY PROTEIN"/>
    <property type="match status" value="1"/>
</dbReference>
<dbReference type="SUPFAM" id="SSF53850">
    <property type="entry name" value="Periplasmic binding protein-like II"/>
    <property type="match status" value="1"/>
</dbReference>
<dbReference type="InterPro" id="IPR036390">
    <property type="entry name" value="WH_DNA-bd_sf"/>
</dbReference>
<sequence length="299" mass="34205">MNAQDIEWNDLYFVLAVCRQGTLSSAARILNVSHSTVLRRIDSVEKKLGVRLFDRLAMGYVMTEAGELMLETGERVENEMLGLSRTLVGRDMQLHGNIRVAVPDALLLKVLMPHLNDFTQKFPKIQLELVISNDYLNLSKREADIAIRVTNKPPETLIGRCLCDMKTTIYSSKKYLNNHLDKNIATYTWLMPDEDLMHLPIIAWLKKKYPNANIALRCNTILCLFESVIQNIGVAALPCFLADSEPQLKRIIPPPNELTSKLWLITHPELRQTARIQVFKDFLIDVFMKEKTLIEGDKK</sequence>
<dbReference type="InterPro" id="IPR005119">
    <property type="entry name" value="LysR_subst-bd"/>
</dbReference>
<feature type="domain" description="HTH lysR-type" evidence="5">
    <location>
        <begin position="6"/>
        <end position="63"/>
    </location>
</feature>
<dbReference type="GO" id="GO:0043565">
    <property type="term" value="F:sequence-specific DNA binding"/>
    <property type="evidence" value="ECO:0007669"/>
    <property type="project" value="TreeGrafter"/>
</dbReference>
<dbReference type="InterPro" id="IPR036388">
    <property type="entry name" value="WH-like_DNA-bd_sf"/>
</dbReference>
<evidence type="ECO:0000256" key="1">
    <source>
        <dbReference type="ARBA" id="ARBA00009437"/>
    </source>
</evidence>
<gene>
    <name evidence="6" type="ORF">MNBD_GAMMA09-2292</name>
</gene>
<dbReference type="PROSITE" id="PS50931">
    <property type="entry name" value="HTH_LYSR"/>
    <property type="match status" value="1"/>
</dbReference>
<dbReference type="Pfam" id="PF00126">
    <property type="entry name" value="HTH_1"/>
    <property type="match status" value="1"/>
</dbReference>
<evidence type="ECO:0000259" key="5">
    <source>
        <dbReference type="PROSITE" id="PS50931"/>
    </source>
</evidence>
<dbReference type="Gene3D" id="1.10.10.10">
    <property type="entry name" value="Winged helix-like DNA-binding domain superfamily/Winged helix DNA-binding domain"/>
    <property type="match status" value="1"/>
</dbReference>
<dbReference type="PANTHER" id="PTHR30537">
    <property type="entry name" value="HTH-TYPE TRANSCRIPTIONAL REGULATOR"/>
    <property type="match status" value="1"/>
</dbReference>
<dbReference type="GO" id="GO:0003700">
    <property type="term" value="F:DNA-binding transcription factor activity"/>
    <property type="evidence" value="ECO:0007669"/>
    <property type="project" value="InterPro"/>
</dbReference>
<evidence type="ECO:0000313" key="6">
    <source>
        <dbReference type="EMBL" id="VAW62038.1"/>
    </source>
</evidence>
<proteinExistence type="inferred from homology"/>
<dbReference type="SUPFAM" id="SSF46785">
    <property type="entry name" value="Winged helix' DNA-binding domain"/>
    <property type="match status" value="1"/>
</dbReference>
<reference evidence="6" key="1">
    <citation type="submission" date="2018-06" db="EMBL/GenBank/DDBJ databases">
        <authorList>
            <person name="Zhirakovskaya E."/>
        </authorList>
    </citation>
    <scope>NUCLEOTIDE SEQUENCE</scope>
</reference>
<keyword evidence="3" id="KW-0238">DNA-binding</keyword>
<dbReference type="Pfam" id="PF03466">
    <property type="entry name" value="LysR_substrate"/>
    <property type="match status" value="1"/>
</dbReference>
<dbReference type="InterPro" id="IPR000847">
    <property type="entry name" value="LysR_HTH_N"/>
</dbReference>
<dbReference type="EMBL" id="UOFI01000019">
    <property type="protein sequence ID" value="VAW62038.1"/>
    <property type="molecule type" value="Genomic_DNA"/>
</dbReference>